<organism evidence="6 7">
    <name type="scientific">Lithospermum erythrorhizon</name>
    <name type="common">Purple gromwell</name>
    <name type="synonym">Lithospermum officinale var. erythrorhizon</name>
    <dbReference type="NCBI Taxonomy" id="34254"/>
    <lineage>
        <taxon>Eukaryota</taxon>
        <taxon>Viridiplantae</taxon>
        <taxon>Streptophyta</taxon>
        <taxon>Embryophyta</taxon>
        <taxon>Tracheophyta</taxon>
        <taxon>Spermatophyta</taxon>
        <taxon>Magnoliopsida</taxon>
        <taxon>eudicotyledons</taxon>
        <taxon>Gunneridae</taxon>
        <taxon>Pentapetalae</taxon>
        <taxon>asterids</taxon>
        <taxon>lamiids</taxon>
        <taxon>Boraginales</taxon>
        <taxon>Boraginaceae</taxon>
        <taxon>Boraginoideae</taxon>
        <taxon>Lithospermeae</taxon>
        <taxon>Lithospermum</taxon>
    </lineage>
</organism>
<feature type="compositionally biased region" description="Polar residues" evidence="4">
    <location>
        <begin position="117"/>
        <end position="128"/>
    </location>
</feature>
<dbReference type="Pfam" id="PF00035">
    <property type="entry name" value="dsrm"/>
    <property type="match status" value="2"/>
</dbReference>
<dbReference type="PROSITE" id="PS50137">
    <property type="entry name" value="DS_RBD"/>
    <property type="match status" value="2"/>
</dbReference>
<proteinExistence type="predicted"/>
<feature type="region of interest" description="Disordered" evidence="4">
    <location>
        <begin position="290"/>
        <end position="327"/>
    </location>
</feature>
<dbReference type="Gene3D" id="3.30.160.20">
    <property type="match status" value="2"/>
</dbReference>
<evidence type="ECO:0000256" key="2">
    <source>
        <dbReference type="ARBA" id="ARBA00022884"/>
    </source>
</evidence>
<dbReference type="SUPFAM" id="SSF54768">
    <property type="entry name" value="dsRNA-binding domain-like"/>
    <property type="match status" value="2"/>
</dbReference>
<dbReference type="SMART" id="SM00358">
    <property type="entry name" value="DSRM"/>
    <property type="match status" value="2"/>
</dbReference>
<evidence type="ECO:0000256" key="4">
    <source>
        <dbReference type="SAM" id="MobiDB-lite"/>
    </source>
</evidence>
<feature type="region of interest" description="Disordered" evidence="4">
    <location>
        <begin position="1"/>
        <end position="30"/>
    </location>
</feature>
<dbReference type="GO" id="GO:0003723">
    <property type="term" value="F:RNA binding"/>
    <property type="evidence" value="ECO:0007669"/>
    <property type="project" value="UniProtKB-UniRule"/>
</dbReference>
<dbReference type="InterPro" id="IPR014720">
    <property type="entry name" value="dsRBD_dom"/>
</dbReference>
<name>A0AAV3RU20_LITER</name>
<evidence type="ECO:0000259" key="5">
    <source>
        <dbReference type="PROSITE" id="PS50137"/>
    </source>
</evidence>
<keyword evidence="7" id="KW-1185">Reference proteome</keyword>
<reference evidence="6 7" key="1">
    <citation type="submission" date="2024-01" db="EMBL/GenBank/DDBJ databases">
        <title>The complete chloroplast genome sequence of Lithospermum erythrorhizon: insights into the phylogenetic relationship among Boraginaceae species and the maternal lineages of purple gromwells.</title>
        <authorList>
            <person name="Okada T."/>
            <person name="Watanabe K."/>
        </authorList>
    </citation>
    <scope>NUCLEOTIDE SEQUENCE [LARGE SCALE GENOMIC DNA]</scope>
</reference>
<feature type="domain" description="DRBM" evidence="5">
    <location>
        <begin position="181"/>
        <end position="248"/>
    </location>
</feature>
<dbReference type="Proteomes" id="UP001454036">
    <property type="component" value="Unassembled WGS sequence"/>
</dbReference>
<accession>A0AAV3RU20</accession>
<keyword evidence="2 3" id="KW-0694">RNA-binding</keyword>
<evidence type="ECO:0000256" key="3">
    <source>
        <dbReference type="PROSITE-ProRule" id="PRU00266"/>
    </source>
</evidence>
<feature type="domain" description="DRBM" evidence="5">
    <location>
        <begin position="37"/>
        <end position="106"/>
    </location>
</feature>
<dbReference type="AlphaFoldDB" id="A0AAV3RU20"/>
<gene>
    <name evidence="6" type="ORF">LIER_31245</name>
</gene>
<sequence>MQNNRNHHQASAMRASRPPNKRGKTPSQMEAPQEITVFKNRLLELAQTLGFAPPIFLTINEGSSYAPKFRITALVNGMPFTSKSQHSSTMLAEQDASRVAYESIIGKEEKGSEEANEFQSLPGSSKPPNNRVEKPIPEEAPSMIAECTSSIKQETERMLYESEKRKANVEGCHSLYQNPIFCKSILYEYAVKLKLKNPKYETNCKPTFPPRFISSVDFNGEEYRGEEAESKKQAEQLAAQAAITSLLDTLGSDSRSLVLIIKSKEIIFDTSPAPKPIYCVEHDQLLPSKAGQAPTTAQMPHSNEERSLVPIPSPRPLKTGRGRPGPTFEQLKAIKKENLEQANIPVRQRGVIGFANAGPSDPRTGAKRKADTINWTQRKRK</sequence>
<dbReference type="PANTHER" id="PTHR46031">
    <property type="match status" value="1"/>
</dbReference>
<evidence type="ECO:0000256" key="1">
    <source>
        <dbReference type="ARBA" id="ARBA00022737"/>
    </source>
</evidence>
<comment type="caution">
    <text evidence="6">The sequence shown here is derived from an EMBL/GenBank/DDBJ whole genome shotgun (WGS) entry which is preliminary data.</text>
</comment>
<evidence type="ECO:0000313" key="6">
    <source>
        <dbReference type="EMBL" id="GAA0183912.1"/>
    </source>
</evidence>
<protein>
    <recommendedName>
        <fullName evidence="5">DRBM domain-containing protein</fullName>
    </recommendedName>
</protein>
<dbReference type="PANTHER" id="PTHR46031:SF37">
    <property type="entry name" value="DRBM DOMAIN-CONTAINING PROTEIN"/>
    <property type="match status" value="1"/>
</dbReference>
<keyword evidence="1" id="KW-0677">Repeat</keyword>
<dbReference type="EMBL" id="BAABME010011529">
    <property type="protein sequence ID" value="GAA0183912.1"/>
    <property type="molecule type" value="Genomic_DNA"/>
</dbReference>
<evidence type="ECO:0000313" key="7">
    <source>
        <dbReference type="Proteomes" id="UP001454036"/>
    </source>
</evidence>
<feature type="region of interest" description="Disordered" evidence="4">
    <location>
        <begin position="109"/>
        <end position="140"/>
    </location>
</feature>
<feature type="region of interest" description="Disordered" evidence="4">
    <location>
        <begin position="350"/>
        <end position="381"/>
    </location>
</feature>